<gene>
    <name evidence="3" type="ordered locus">Tola_1721</name>
</gene>
<keyword evidence="4" id="KW-1185">Reference proteome</keyword>
<accession>C4LFG4</accession>
<dbReference type="SMART" id="SM00327">
    <property type="entry name" value="VWA"/>
    <property type="match status" value="1"/>
</dbReference>
<dbReference type="SUPFAM" id="SSF53300">
    <property type="entry name" value="vWA-like"/>
    <property type="match status" value="1"/>
</dbReference>
<keyword evidence="1" id="KW-0812">Transmembrane</keyword>
<organism evidence="3 4">
    <name type="scientific">Tolumonas auensis (strain DSM 9187 / NBRC 110442 / TA 4)</name>
    <dbReference type="NCBI Taxonomy" id="595494"/>
    <lineage>
        <taxon>Bacteria</taxon>
        <taxon>Pseudomonadati</taxon>
        <taxon>Pseudomonadota</taxon>
        <taxon>Gammaproteobacteria</taxon>
        <taxon>Aeromonadales</taxon>
        <taxon>Aeromonadaceae</taxon>
        <taxon>Tolumonas</taxon>
    </lineage>
</organism>
<evidence type="ECO:0000256" key="1">
    <source>
        <dbReference type="SAM" id="Phobius"/>
    </source>
</evidence>
<evidence type="ECO:0000313" key="4">
    <source>
        <dbReference type="Proteomes" id="UP000009073"/>
    </source>
</evidence>
<dbReference type="RefSeq" id="WP_015878802.1">
    <property type="nucleotide sequence ID" value="NC_012691.1"/>
</dbReference>
<protein>
    <submittedName>
        <fullName evidence="3">von Willebrand factor type A</fullName>
    </submittedName>
</protein>
<dbReference type="OrthoDB" id="6206554at2"/>
<feature type="domain" description="VWFA" evidence="2">
    <location>
        <begin position="88"/>
        <end position="275"/>
    </location>
</feature>
<keyword evidence="1" id="KW-0472">Membrane</keyword>
<proteinExistence type="predicted"/>
<dbReference type="Pfam" id="PF00092">
    <property type="entry name" value="VWA"/>
    <property type="match status" value="1"/>
</dbReference>
<dbReference type="EMBL" id="CP001616">
    <property type="protein sequence ID" value="ACQ93331.1"/>
    <property type="molecule type" value="Genomic_DNA"/>
</dbReference>
<dbReference type="KEGG" id="tau:Tola_1721"/>
<reference evidence="4" key="1">
    <citation type="submission" date="2009-05" db="EMBL/GenBank/DDBJ databases">
        <title>Complete sequence of Tolumonas auensis DSM 9187.</title>
        <authorList>
            <consortium name="US DOE Joint Genome Institute"/>
            <person name="Lucas S."/>
            <person name="Copeland A."/>
            <person name="Lapidus A."/>
            <person name="Glavina del Rio T."/>
            <person name="Tice H."/>
            <person name="Bruce D."/>
            <person name="Goodwin L."/>
            <person name="Pitluck S."/>
            <person name="Chertkov O."/>
            <person name="Brettin T."/>
            <person name="Detter J.C."/>
            <person name="Han C."/>
            <person name="Larimer F."/>
            <person name="Land M."/>
            <person name="Hauser L."/>
            <person name="Kyrpides N."/>
            <person name="Mikhailova N."/>
            <person name="Spring S."/>
            <person name="Beller H."/>
        </authorList>
    </citation>
    <scope>NUCLEOTIDE SEQUENCE [LARGE SCALE GENOMIC DNA]</scope>
    <source>
        <strain evidence="4">DSM 9187 / TA4</strain>
    </source>
</reference>
<feature type="transmembrane region" description="Helical" evidence="1">
    <location>
        <begin position="294"/>
        <end position="313"/>
    </location>
</feature>
<dbReference type="Proteomes" id="UP000009073">
    <property type="component" value="Chromosome"/>
</dbReference>
<dbReference type="InterPro" id="IPR002035">
    <property type="entry name" value="VWF_A"/>
</dbReference>
<dbReference type="PANTHER" id="PTHR22550">
    <property type="entry name" value="SPORE GERMINATION PROTEIN"/>
    <property type="match status" value="1"/>
</dbReference>
<dbReference type="PROSITE" id="PS50234">
    <property type="entry name" value="VWFA"/>
    <property type="match status" value="1"/>
</dbReference>
<dbReference type="AlphaFoldDB" id="C4LFG4"/>
<dbReference type="eggNOG" id="COG2304">
    <property type="taxonomic scope" value="Bacteria"/>
</dbReference>
<sequence length="316" mass="35393">MINLAWPWFACLLPLPLLILWLVKPKRNQHIIIDAPTLPYFASNITTGKSRHLLTRTLLVLSWLLIVLSLTRPQWLETPVVQSFPSRDLLLAVDISQSMQIKDMTINGEAVDRLSMVKSYLQSFIKQRQGDRIGIILFADHAYLMVPFTQDWQAAGLLLDEVNIGLAGKFTAIGEAITLAVKKTLHEPKPIQNKTLILLSDGKDSINTIQPTDAAALAKASGLKIYTIGIGSDSTDAEAESDLDETTLEEIANMTGGQYFRARSEQDLSEIYQQINLIEPLSLKTVTYQPRTELLVWPLSCLLLVMAMLLWILRND</sequence>
<dbReference type="Gene3D" id="3.40.50.410">
    <property type="entry name" value="von Willebrand factor, type A domain"/>
    <property type="match status" value="1"/>
</dbReference>
<reference evidence="3 4" key="2">
    <citation type="journal article" date="2011" name="Stand. Genomic Sci.">
        <title>Complete genome sequence of Tolumonas auensis type strain (TA 4).</title>
        <authorList>
            <person name="Chertkov O."/>
            <person name="Copeland A."/>
            <person name="Lucas S."/>
            <person name="Lapidus A."/>
            <person name="Berry K.W."/>
            <person name="Detter J.C."/>
            <person name="Del Rio T.G."/>
            <person name="Hammon N."/>
            <person name="Dalin E."/>
            <person name="Tice H."/>
            <person name="Pitluck S."/>
            <person name="Richardson P."/>
            <person name="Bruce D."/>
            <person name="Goodwin L."/>
            <person name="Han C."/>
            <person name="Tapia R."/>
            <person name="Saunders E."/>
            <person name="Schmutz J."/>
            <person name="Brettin T."/>
            <person name="Larimer F."/>
            <person name="Land M."/>
            <person name="Hauser L."/>
            <person name="Spring S."/>
            <person name="Rohde M."/>
            <person name="Kyrpides N.C."/>
            <person name="Ivanova N."/>
            <person name="Goker M."/>
            <person name="Beller H.R."/>
            <person name="Klenk H.P."/>
            <person name="Woyke T."/>
        </authorList>
    </citation>
    <scope>NUCLEOTIDE SEQUENCE [LARGE SCALE GENOMIC DNA]</scope>
    <source>
        <strain evidence="4">DSM 9187 / TA4</strain>
    </source>
</reference>
<dbReference type="InterPro" id="IPR050768">
    <property type="entry name" value="UPF0353/GerABKA_families"/>
</dbReference>
<dbReference type="InterPro" id="IPR036465">
    <property type="entry name" value="vWFA_dom_sf"/>
</dbReference>
<feature type="transmembrane region" description="Helical" evidence="1">
    <location>
        <begin position="6"/>
        <end position="23"/>
    </location>
</feature>
<dbReference type="HOGENOM" id="CLU_024570_0_1_6"/>
<name>C4LFG4_TOLAT</name>
<evidence type="ECO:0000313" key="3">
    <source>
        <dbReference type="EMBL" id="ACQ93331.1"/>
    </source>
</evidence>
<dbReference type="PANTHER" id="PTHR22550:SF18">
    <property type="entry name" value="VWFA DOMAIN-CONTAINING PROTEIN"/>
    <property type="match status" value="1"/>
</dbReference>
<keyword evidence="1" id="KW-1133">Transmembrane helix</keyword>
<dbReference type="STRING" id="595494.Tola_1721"/>
<evidence type="ECO:0000259" key="2">
    <source>
        <dbReference type="PROSITE" id="PS50234"/>
    </source>
</evidence>